<dbReference type="Proteomes" id="UP000245697">
    <property type="component" value="Unassembled WGS sequence"/>
</dbReference>
<dbReference type="SUPFAM" id="SSF52540">
    <property type="entry name" value="P-loop containing nucleoside triphosphate hydrolases"/>
    <property type="match status" value="1"/>
</dbReference>
<evidence type="ECO:0000313" key="3">
    <source>
        <dbReference type="Proteomes" id="UP000245697"/>
    </source>
</evidence>
<gene>
    <name evidence="2" type="ORF">BC793_104139</name>
</gene>
<feature type="domain" description="AAA" evidence="1">
    <location>
        <begin position="5"/>
        <end position="194"/>
    </location>
</feature>
<dbReference type="InterPro" id="IPR027417">
    <property type="entry name" value="P-loop_NTPase"/>
</dbReference>
<organism evidence="2 3">
    <name type="scientific">Actinoplanes xinjiangensis</name>
    <dbReference type="NCBI Taxonomy" id="512350"/>
    <lineage>
        <taxon>Bacteria</taxon>
        <taxon>Bacillati</taxon>
        <taxon>Actinomycetota</taxon>
        <taxon>Actinomycetes</taxon>
        <taxon>Micromonosporales</taxon>
        <taxon>Micromonosporaceae</taxon>
        <taxon>Actinoplanes</taxon>
    </lineage>
</organism>
<comment type="caution">
    <text evidence="2">The sequence shown here is derived from an EMBL/GenBank/DDBJ whole genome shotgun (WGS) entry which is preliminary data.</text>
</comment>
<reference evidence="2 3" key="1">
    <citation type="submission" date="2018-05" db="EMBL/GenBank/DDBJ databases">
        <title>Genomic Encyclopedia of Archaeal and Bacterial Type Strains, Phase II (KMG-II): from individual species to whole genera.</title>
        <authorList>
            <person name="Goeker M."/>
        </authorList>
    </citation>
    <scope>NUCLEOTIDE SEQUENCE [LARGE SCALE GENOMIC DNA]</scope>
    <source>
        <strain evidence="2 3">DSM 45184</strain>
    </source>
</reference>
<evidence type="ECO:0000313" key="2">
    <source>
        <dbReference type="EMBL" id="PWK49466.1"/>
    </source>
</evidence>
<name>A0A316FP49_9ACTN</name>
<dbReference type="EMBL" id="QGGR01000004">
    <property type="protein sequence ID" value="PWK49466.1"/>
    <property type="molecule type" value="Genomic_DNA"/>
</dbReference>
<evidence type="ECO:0000259" key="1">
    <source>
        <dbReference type="Pfam" id="PF13614"/>
    </source>
</evidence>
<protein>
    <submittedName>
        <fullName evidence="2">AAA domain-containing protein</fullName>
    </submittedName>
</protein>
<dbReference type="RefSeq" id="WP_109591756.1">
    <property type="nucleotide sequence ID" value="NZ_BONA01000025.1"/>
</dbReference>
<accession>A0A316FP49</accession>
<sequence length="341" mass="37062">MNAPVIAFFNNKGGVGKTSLVYHLAWMMSEKGLRVVAADLDPQANLTANFLDEEQLVELWPAGKALTDRGRTVYGSLSPLIRGLGDIADPSLVAVADRLHLLPGDLTLSKFEDELSNQWPDCLDGKERAFRVISAFWRLLDRASRQTEADVVLVDVGPNLGAINRAALISADHVVIPLAPDLFSVQGLQNLGPALRNWRIEWGARLPRNPDVELELPAGRMSPAGYVVLGHGVRLGQPVQAYQRWMDRIPEVYRTSVLDVREPAPSVDEDPYCLAQLKHYRSLMPLSYEAHKPVFALKPADGAFGGHQAAVRTAAADFAALAERILTEVGGPNGTPEGAAA</sequence>
<dbReference type="PANTHER" id="PTHR13696">
    <property type="entry name" value="P-LOOP CONTAINING NUCLEOSIDE TRIPHOSPHATE HYDROLASE"/>
    <property type="match status" value="1"/>
</dbReference>
<dbReference type="Gene3D" id="3.40.50.300">
    <property type="entry name" value="P-loop containing nucleotide triphosphate hydrolases"/>
    <property type="match status" value="1"/>
</dbReference>
<dbReference type="InterPro" id="IPR050678">
    <property type="entry name" value="DNA_Partitioning_ATPase"/>
</dbReference>
<keyword evidence="3" id="KW-1185">Reference proteome</keyword>
<dbReference type="InterPro" id="IPR025669">
    <property type="entry name" value="AAA_dom"/>
</dbReference>
<dbReference type="OrthoDB" id="69313at2"/>
<dbReference type="AlphaFoldDB" id="A0A316FP49"/>
<dbReference type="CDD" id="cd02042">
    <property type="entry name" value="ParAB_family"/>
    <property type="match status" value="1"/>
</dbReference>
<dbReference type="PANTHER" id="PTHR13696:SF99">
    <property type="entry name" value="COBYRINIC ACID AC-DIAMIDE SYNTHASE"/>
    <property type="match status" value="1"/>
</dbReference>
<dbReference type="Pfam" id="PF13614">
    <property type="entry name" value="AAA_31"/>
    <property type="match status" value="1"/>
</dbReference>
<proteinExistence type="predicted"/>